<dbReference type="AlphaFoldDB" id="X1QJZ4"/>
<name>X1QJZ4_9ZZZZ</name>
<dbReference type="InterPro" id="IPR003416">
    <property type="entry name" value="MgtC/SapB/SrpB/YhiD_fam"/>
</dbReference>
<dbReference type="Pfam" id="PF02308">
    <property type="entry name" value="MgtC"/>
    <property type="match status" value="1"/>
</dbReference>
<dbReference type="InterPro" id="IPR049177">
    <property type="entry name" value="MgtC_SapB_SrpB_YhiD_N"/>
</dbReference>
<dbReference type="PANTHER" id="PTHR33778:SF1">
    <property type="entry name" value="MAGNESIUM TRANSPORTER YHID-RELATED"/>
    <property type="match status" value="1"/>
</dbReference>
<organism evidence="8">
    <name type="scientific">marine sediment metagenome</name>
    <dbReference type="NCBI Taxonomy" id="412755"/>
    <lineage>
        <taxon>unclassified sequences</taxon>
        <taxon>metagenomes</taxon>
        <taxon>ecological metagenomes</taxon>
    </lineage>
</organism>
<sequence>MLATFLGSLIGLEREYKRKEAGLKTFSLVCLGACFFTVVAVYLSSSQSPLSAFVQVDPIRVIQAVAIGISFIGSGVIIYHKFQIEGLTTAAALWSTAAIGIGIGVGL</sequence>
<comment type="caution">
    <text evidence="8">The sequence shown here is derived from an EMBL/GenBank/DDBJ whole genome shotgun (WGS) entry which is preliminary data.</text>
</comment>
<evidence type="ECO:0000259" key="7">
    <source>
        <dbReference type="Pfam" id="PF02308"/>
    </source>
</evidence>
<feature type="transmembrane region" description="Helical" evidence="6">
    <location>
        <begin position="61"/>
        <end position="79"/>
    </location>
</feature>
<evidence type="ECO:0000256" key="5">
    <source>
        <dbReference type="ARBA" id="ARBA00023136"/>
    </source>
</evidence>
<dbReference type="PANTHER" id="PTHR33778">
    <property type="entry name" value="PROTEIN MGTC"/>
    <property type="match status" value="1"/>
</dbReference>
<dbReference type="EMBL" id="BARV01031966">
    <property type="protein sequence ID" value="GAI43574.1"/>
    <property type="molecule type" value="Genomic_DNA"/>
</dbReference>
<dbReference type="PRINTS" id="PR01837">
    <property type="entry name" value="MGTCSAPBPROT"/>
</dbReference>
<evidence type="ECO:0000256" key="1">
    <source>
        <dbReference type="ARBA" id="ARBA00004651"/>
    </source>
</evidence>
<feature type="domain" description="MgtC/SapB/SrpB/YhiD N-terminal" evidence="7">
    <location>
        <begin position="2"/>
        <end position="106"/>
    </location>
</feature>
<keyword evidence="4 6" id="KW-1133">Transmembrane helix</keyword>
<evidence type="ECO:0000256" key="6">
    <source>
        <dbReference type="SAM" id="Phobius"/>
    </source>
</evidence>
<proteinExistence type="predicted"/>
<evidence type="ECO:0000256" key="3">
    <source>
        <dbReference type="ARBA" id="ARBA00022692"/>
    </source>
</evidence>
<feature type="transmembrane region" description="Helical" evidence="6">
    <location>
        <begin position="21"/>
        <end position="41"/>
    </location>
</feature>
<evidence type="ECO:0000256" key="4">
    <source>
        <dbReference type="ARBA" id="ARBA00022989"/>
    </source>
</evidence>
<feature type="transmembrane region" description="Helical" evidence="6">
    <location>
        <begin position="86"/>
        <end position="105"/>
    </location>
</feature>
<comment type="subcellular location">
    <subcellularLocation>
        <location evidence="1">Cell membrane</location>
        <topology evidence="1">Multi-pass membrane protein</topology>
    </subcellularLocation>
</comment>
<gene>
    <name evidence="8" type="ORF">S06H3_50481</name>
</gene>
<reference evidence="8" key="1">
    <citation type="journal article" date="2014" name="Front. Microbiol.">
        <title>High frequency of phylogenetically diverse reductive dehalogenase-homologous genes in deep subseafloor sedimentary metagenomes.</title>
        <authorList>
            <person name="Kawai M."/>
            <person name="Futagami T."/>
            <person name="Toyoda A."/>
            <person name="Takaki Y."/>
            <person name="Nishi S."/>
            <person name="Hori S."/>
            <person name="Arai W."/>
            <person name="Tsubouchi T."/>
            <person name="Morono Y."/>
            <person name="Uchiyama I."/>
            <person name="Ito T."/>
            <person name="Fujiyama A."/>
            <person name="Inagaki F."/>
            <person name="Takami H."/>
        </authorList>
    </citation>
    <scope>NUCLEOTIDE SEQUENCE</scope>
    <source>
        <strain evidence="8">Expedition CK06-06</strain>
    </source>
</reference>
<evidence type="ECO:0000256" key="2">
    <source>
        <dbReference type="ARBA" id="ARBA00022475"/>
    </source>
</evidence>
<evidence type="ECO:0000313" key="8">
    <source>
        <dbReference type="EMBL" id="GAI43574.1"/>
    </source>
</evidence>
<feature type="non-terminal residue" evidence="8">
    <location>
        <position position="107"/>
    </location>
</feature>
<keyword evidence="3 6" id="KW-0812">Transmembrane</keyword>
<keyword evidence="5 6" id="KW-0472">Membrane</keyword>
<accession>X1QJZ4</accession>
<dbReference type="GO" id="GO:0005886">
    <property type="term" value="C:plasma membrane"/>
    <property type="evidence" value="ECO:0007669"/>
    <property type="project" value="UniProtKB-SubCell"/>
</dbReference>
<protein>
    <recommendedName>
        <fullName evidence="7">MgtC/SapB/SrpB/YhiD N-terminal domain-containing protein</fullName>
    </recommendedName>
</protein>
<keyword evidence="2" id="KW-1003">Cell membrane</keyword>